<dbReference type="AlphaFoldDB" id="A0A087T4S6"/>
<sequence length="440" mass="50010">MVKATERKTNVEIAKSFVKKKSDSKPKKIIKPTENENQISNVQKINSSKQYPDQDSAVERPRTSTIRKDSEPGYIVPEIDEKATGNVVPNNGIFVPNNKDNLDAESDDEKASYEEDFEDYDSDFEDSATDSVPESGNENESLDDEEDSDTLHSDGETNNLTENFVMPKLFGVDTSKGQVRKVEKTFLNMSDRSSLFSNKESIPMADVRPIKVSRSFINFASAVEQEKKKKFSNKVMKRASDLLEIITPDVMSFEVINIPPMKYETYIRTFGKSDTKQAFVQTENFEEEEVQTDEIEMLNKWTQNPPNDNLGYGGDNVRNTMNESENWKSLFADHSVKLSSFLQRSSSVILTLLDEEFPPFSAQSSSLQRSNLFFSDSYNILSPVNFLKDIPVVNVSCCSESDRFIITIHDSMVKLPCSEDFIKEKGIMCVWNLCNRQMPE</sequence>
<keyword evidence="3" id="KW-1185">Reference proteome</keyword>
<dbReference type="GO" id="GO:0045504">
    <property type="term" value="F:dynein heavy chain binding"/>
    <property type="evidence" value="ECO:0007669"/>
    <property type="project" value="InterPro"/>
</dbReference>
<dbReference type="GO" id="GO:0042073">
    <property type="term" value="P:intraciliary transport"/>
    <property type="evidence" value="ECO:0007669"/>
    <property type="project" value="InterPro"/>
</dbReference>
<feature type="non-terminal residue" evidence="2">
    <location>
        <position position="440"/>
    </location>
</feature>
<dbReference type="PANTHER" id="PTHR16022:SF0">
    <property type="entry name" value="CYTOPLASMIC DYNEIN 2 INTERMEDIATE CHAIN 1"/>
    <property type="match status" value="1"/>
</dbReference>
<feature type="compositionally biased region" description="Acidic residues" evidence="1">
    <location>
        <begin position="103"/>
        <end position="128"/>
    </location>
</feature>
<feature type="region of interest" description="Disordered" evidence="1">
    <location>
        <begin position="17"/>
        <end position="159"/>
    </location>
</feature>
<proteinExistence type="predicted"/>
<evidence type="ECO:0000256" key="1">
    <source>
        <dbReference type="SAM" id="MobiDB-lite"/>
    </source>
</evidence>
<feature type="compositionally biased region" description="Polar residues" evidence="1">
    <location>
        <begin position="35"/>
        <end position="53"/>
    </location>
</feature>
<dbReference type="GO" id="GO:0005929">
    <property type="term" value="C:cilium"/>
    <property type="evidence" value="ECO:0007669"/>
    <property type="project" value="GOC"/>
</dbReference>
<dbReference type="EMBL" id="KK113396">
    <property type="protein sequence ID" value="KFM60115.1"/>
    <property type="molecule type" value="Genomic_DNA"/>
</dbReference>
<dbReference type="Proteomes" id="UP000054359">
    <property type="component" value="Unassembled WGS sequence"/>
</dbReference>
<feature type="compositionally biased region" description="Basic and acidic residues" evidence="1">
    <location>
        <begin position="57"/>
        <end position="71"/>
    </location>
</feature>
<feature type="compositionally biased region" description="Basic and acidic residues" evidence="1">
    <location>
        <begin position="20"/>
        <end position="34"/>
    </location>
</feature>
<dbReference type="OrthoDB" id="2162425at2759"/>
<dbReference type="GO" id="GO:0045503">
    <property type="term" value="F:dynein light chain binding"/>
    <property type="evidence" value="ECO:0007669"/>
    <property type="project" value="InterPro"/>
</dbReference>
<dbReference type="STRING" id="407821.A0A087T4S6"/>
<dbReference type="GO" id="GO:0005868">
    <property type="term" value="C:cytoplasmic dynein complex"/>
    <property type="evidence" value="ECO:0007669"/>
    <property type="project" value="InterPro"/>
</dbReference>
<name>A0A087T4S6_STEMI</name>
<protein>
    <submittedName>
        <fullName evidence="2">WD repeat-containing protein 60</fullName>
    </submittedName>
</protein>
<evidence type="ECO:0000313" key="2">
    <source>
        <dbReference type="EMBL" id="KFM60115.1"/>
    </source>
</evidence>
<organism evidence="2 3">
    <name type="scientific">Stegodyphus mimosarum</name>
    <name type="common">African social velvet spider</name>
    <dbReference type="NCBI Taxonomy" id="407821"/>
    <lineage>
        <taxon>Eukaryota</taxon>
        <taxon>Metazoa</taxon>
        <taxon>Ecdysozoa</taxon>
        <taxon>Arthropoda</taxon>
        <taxon>Chelicerata</taxon>
        <taxon>Arachnida</taxon>
        <taxon>Araneae</taxon>
        <taxon>Araneomorphae</taxon>
        <taxon>Entelegynae</taxon>
        <taxon>Eresoidea</taxon>
        <taxon>Eresidae</taxon>
        <taxon>Stegodyphus</taxon>
    </lineage>
</organism>
<accession>A0A087T4S6</accession>
<reference evidence="2 3" key="1">
    <citation type="submission" date="2013-11" db="EMBL/GenBank/DDBJ databases">
        <title>Genome sequencing of Stegodyphus mimosarum.</title>
        <authorList>
            <person name="Bechsgaard J."/>
        </authorList>
    </citation>
    <scope>NUCLEOTIDE SEQUENCE [LARGE SCALE GENOMIC DNA]</scope>
</reference>
<gene>
    <name evidence="2" type="ORF">X975_16278</name>
</gene>
<evidence type="ECO:0000313" key="3">
    <source>
        <dbReference type="Proteomes" id="UP000054359"/>
    </source>
</evidence>
<dbReference type="InterPro" id="IPR042505">
    <property type="entry name" value="DYNC2I1"/>
</dbReference>
<dbReference type="PANTHER" id="PTHR16022">
    <property type="entry name" value="WD REPEAT DOMAIN 60"/>
    <property type="match status" value="1"/>
</dbReference>